<dbReference type="AlphaFoldDB" id="A0A433J1A8"/>
<protein>
    <submittedName>
        <fullName evidence="1">Uncharacterized protein</fullName>
    </submittedName>
</protein>
<evidence type="ECO:0000313" key="2">
    <source>
        <dbReference type="Proteomes" id="UP000280346"/>
    </source>
</evidence>
<comment type="caution">
    <text evidence="1">The sequence shown here is derived from an EMBL/GenBank/DDBJ whole genome shotgun (WGS) entry which is preliminary data.</text>
</comment>
<keyword evidence="2" id="KW-1185">Reference proteome</keyword>
<sequence>MADSRIQASAQRVKAAIRQYGAQVTSYAVPVALTRTAHDAREELRRTLPATFDRPTPYTVNSTYVQPASKASPTAWVGFKDGWDKGVPATRYLLPNVEGGPRREKSMERQLRGSGLLAPGMFAVPGEEAQLDAYGNMPRSQIVRILSQVRAFGEQGYDANRTNSARSRAKRRKNGHFVALRGNASGLPPGIYRRDGADARPVILFVKRPTYRPRFPFGAIIERAVRANIGRRFKEALAQVDARFAARGR</sequence>
<evidence type="ECO:0000313" key="1">
    <source>
        <dbReference type="EMBL" id="RUQ63996.1"/>
    </source>
</evidence>
<dbReference type="OrthoDB" id="6871774at2"/>
<dbReference type="RefSeq" id="WP_127003829.1">
    <property type="nucleotide sequence ID" value="NZ_JBNPXW010000008.1"/>
</dbReference>
<reference evidence="1 2" key="1">
    <citation type="submission" date="2018-12" db="EMBL/GenBank/DDBJ databases">
        <authorList>
            <person name="Yang Y."/>
        </authorList>
    </citation>
    <scope>NUCLEOTIDE SEQUENCE [LARGE SCALE GENOMIC DNA]</scope>
    <source>
        <strain evidence="1 2">GSF71</strain>
    </source>
</reference>
<name>A0A433J1A8_9PROT</name>
<proteinExistence type="predicted"/>
<organism evidence="1 2">
    <name type="scientific">Azospirillum doebereinerae</name>
    <dbReference type="NCBI Taxonomy" id="92933"/>
    <lineage>
        <taxon>Bacteria</taxon>
        <taxon>Pseudomonadati</taxon>
        <taxon>Pseudomonadota</taxon>
        <taxon>Alphaproteobacteria</taxon>
        <taxon>Rhodospirillales</taxon>
        <taxon>Azospirillaceae</taxon>
        <taxon>Azospirillum</taxon>
    </lineage>
</organism>
<dbReference type="EMBL" id="RZIJ01000031">
    <property type="protein sequence ID" value="RUQ63996.1"/>
    <property type="molecule type" value="Genomic_DNA"/>
</dbReference>
<dbReference type="Proteomes" id="UP000280346">
    <property type="component" value="Unassembled WGS sequence"/>
</dbReference>
<accession>A0A433J1A8</accession>
<gene>
    <name evidence="1" type="ORF">EJ913_27110</name>
</gene>